<proteinExistence type="inferred from homology"/>
<dbReference type="SUPFAM" id="SSF81464">
    <property type="entry name" value="Cytochrome c oxidase subunit II-like, transmembrane region"/>
    <property type="match status" value="1"/>
</dbReference>
<evidence type="ECO:0000259" key="15">
    <source>
        <dbReference type="PROSITE" id="PS50857"/>
    </source>
</evidence>
<dbReference type="PROSITE" id="PS50999">
    <property type="entry name" value="COX2_TM"/>
    <property type="match status" value="1"/>
</dbReference>
<feature type="transmembrane region" description="Helical" evidence="13">
    <location>
        <begin position="98"/>
        <end position="120"/>
    </location>
</feature>
<evidence type="ECO:0000256" key="7">
    <source>
        <dbReference type="ARBA" id="ARBA00022967"/>
    </source>
</evidence>
<dbReference type="Gene3D" id="2.60.40.420">
    <property type="entry name" value="Cupredoxins - blue copper proteins"/>
    <property type="match status" value="1"/>
</dbReference>
<dbReference type="Proteomes" id="UP000885830">
    <property type="component" value="Unassembled WGS sequence"/>
</dbReference>
<keyword evidence="9 13" id="KW-1133">Transmembrane helix</keyword>
<dbReference type="GO" id="GO:0005507">
    <property type="term" value="F:copper ion binding"/>
    <property type="evidence" value="ECO:0007669"/>
    <property type="project" value="InterPro"/>
</dbReference>
<dbReference type="Gene3D" id="1.10.287.90">
    <property type="match status" value="1"/>
</dbReference>
<evidence type="ECO:0000256" key="5">
    <source>
        <dbReference type="ARBA" id="ARBA00022660"/>
    </source>
</evidence>
<keyword evidence="5" id="KW-0679">Respiratory chain</keyword>
<keyword evidence="6 13" id="KW-0812">Transmembrane</keyword>
<sequence>MRKAFSKYTISSLACLLLSSSAAFAAGGSGPESGKIGLQRSVTPVMDAITKMNNYWLVPIMVGIVTFVLVLLVVIMVRFREKANPEPSKTSHNTALEVAWTGIPILILMFLAIPSMRLLYFEDVIPEADLVVKATGNTWYWEYSYPDYADKVDTFVSNIVDIPMSEKRDANGNALTHEQIIS</sequence>
<evidence type="ECO:0000256" key="4">
    <source>
        <dbReference type="ARBA" id="ARBA00022448"/>
    </source>
</evidence>
<evidence type="ECO:0000256" key="11">
    <source>
        <dbReference type="ARBA" id="ARBA00031389"/>
    </source>
</evidence>
<protein>
    <recommendedName>
        <fullName evidence="3">cytochrome-c oxidase</fullName>
        <ecNumber evidence="3">7.1.1.9</ecNumber>
    </recommendedName>
    <alternativeName>
        <fullName evidence="11">Cytochrome c oxidase polypeptide II</fullName>
    </alternativeName>
</protein>
<evidence type="ECO:0000256" key="1">
    <source>
        <dbReference type="ARBA" id="ARBA00004141"/>
    </source>
</evidence>
<comment type="subcellular location">
    <subcellularLocation>
        <location evidence="1">Membrane</location>
        <topology evidence="1">Multi-pass membrane protein</topology>
    </subcellularLocation>
</comment>
<feature type="non-terminal residue" evidence="17">
    <location>
        <position position="182"/>
    </location>
</feature>
<name>A0A7C5QW78_9PROT</name>
<dbReference type="InterPro" id="IPR008972">
    <property type="entry name" value="Cupredoxin"/>
</dbReference>
<dbReference type="EMBL" id="DRMJ01000251">
    <property type="protein sequence ID" value="HHL42958.1"/>
    <property type="molecule type" value="Genomic_DNA"/>
</dbReference>
<feature type="domain" description="Cytochrome oxidase subunit II copper A binding" evidence="15">
    <location>
        <begin position="127"/>
        <end position="182"/>
    </location>
</feature>
<dbReference type="InterPro" id="IPR002429">
    <property type="entry name" value="CcO_II-like_C"/>
</dbReference>
<dbReference type="GO" id="GO:0042773">
    <property type="term" value="P:ATP synthesis coupled electron transport"/>
    <property type="evidence" value="ECO:0007669"/>
    <property type="project" value="TreeGrafter"/>
</dbReference>
<accession>A0A7C5QW78</accession>
<evidence type="ECO:0000256" key="9">
    <source>
        <dbReference type="ARBA" id="ARBA00022989"/>
    </source>
</evidence>
<evidence type="ECO:0000256" key="14">
    <source>
        <dbReference type="SAM" id="SignalP"/>
    </source>
</evidence>
<evidence type="ECO:0000256" key="2">
    <source>
        <dbReference type="ARBA" id="ARBA00007866"/>
    </source>
</evidence>
<evidence type="ECO:0000256" key="3">
    <source>
        <dbReference type="ARBA" id="ARBA00012949"/>
    </source>
</evidence>
<comment type="catalytic activity">
    <reaction evidence="12">
        <text>4 Fe(II)-[cytochrome c] + O2 + 8 H(+)(in) = 4 Fe(III)-[cytochrome c] + 2 H2O + 4 H(+)(out)</text>
        <dbReference type="Rhea" id="RHEA:11436"/>
        <dbReference type="Rhea" id="RHEA-COMP:10350"/>
        <dbReference type="Rhea" id="RHEA-COMP:14399"/>
        <dbReference type="ChEBI" id="CHEBI:15377"/>
        <dbReference type="ChEBI" id="CHEBI:15378"/>
        <dbReference type="ChEBI" id="CHEBI:15379"/>
        <dbReference type="ChEBI" id="CHEBI:29033"/>
        <dbReference type="ChEBI" id="CHEBI:29034"/>
        <dbReference type="EC" id="7.1.1.9"/>
    </reaction>
</comment>
<dbReference type="PANTHER" id="PTHR22888:SF9">
    <property type="entry name" value="CYTOCHROME C OXIDASE SUBUNIT 2"/>
    <property type="match status" value="1"/>
</dbReference>
<evidence type="ECO:0000256" key="6">
    <source>
        <dbReference type="ARBA" id="ARBA00022692"/>
    </source>
</evidence>
<dbReference type="InterPro" id="IPR045187">
    <property type="entry name" value="CcO_II"/>
</dbReference>
<dbReference type="PROSITE" id="PS50857">
    <property type="entry name" value="COX2_CUA"/>
    <property type="match status" value="1"/>
</dbReference>
<dbReference type="PANTHER" id="PTHR22888">
    <property type="entry name" value="CYTOCHROME C OXIDASE, SUBUNIT II"/>
    <property type="match status" value="1"/>
</dbReference>
<dbReference type="Pfam" id="PF02790">
    <property type="entry name" value="COX2_TM"/>
    <property type="match status" value="1"/>
</dbReference>
<evidence type="ECO:0000256" key="13">
    <source>
        <dbReference type="SAM" id="Phobius"/>
    </source>
</evidence>
<dbReference type="EC" id="7.1.1.9" evidence="3"/>
<evidence type="ECO:0000259" key="16">
    <source>
        <dbReference type="PROSITE" id="PS50999"/>
    </source>
</evidence>
<dbReference type="InterPro" id="IPR036257">
    <property type="entry name" value="Cyt_c_oxidase_su2_TM_sf"/>
</dbReference>
<organism evidence="17">
    <name type="scientific">Hellea balneolensis</name>
    <dbReference type="NCBI Taxonomy" id="287478"/>
    <lineage>
        <taxon>Bacteria</taxon>
        <taxon>Pseudomonadati</taxon>
        <taxon>Pseudomonadota</taxon>
        <taxon>Alphaproteobacteria</taxon>
        <taxon>Maricaulales</taxon>
        <taxon>Robiginitomaculaceae</taxon>
        <taxon>Hellea</taxon>
    </lineage>
</organism>
<reference evidence="17" key="1">
    <citation type="journal article" date="2020" name="mSystems">
        <title>Genome- and Community-Level Interaction Insights into Carbon Utilization and Element Cycling Functions of Hydrothermarchaeota in Hydrothermal Sediment.</title>
        <authorList>
            <person name="Zhou Z."/>
            <person name="Liu Y."/>
            <person name="Xu W."/>
            <person name="Pan J."/>
            <person name="Luo Z.H."/>
            <person name="Li M."/>
        </authorList>
    </citation>
    <scope>NUCLEOTIDE SEQUENCE [LARGE SCALE GENOMIC DNA]</scope>
    <source>
        <strain evidence="17">HyVt-485</strain>
    </source>
</reference>
<keyword evidence="4" id="KW-0813">Transport</keyword>
<dbReference type="GO" id="GO:0004129">
    <property type="term" value="F:cytochrome-c oxidase activity"/>
    <property type="evidence" value="ECO:0007669"/>
    <property type="project" value="UniProtKB-EC"/>
</dbReference>
<dbReference type="InterPro" id="IPR011759">
    <property type="entry name" value="Cyt_c_oxidase_su2_TM_dom"/>
</dbReference>
<feature type="signal peptide" evidence="14">
    <location>
        <begin position="1"/>
        <end position="25"/>
    </location>
</feature>
<evidence type="ECO:0000256" key="12">
    <source>
        <dbReference type="ARBA" id="ARBA00047816"/>
    </source>
</evidence>
<keyword evidence="14" id="KW-0732">Signal</keyword>
<feature type="chain" id="PRO_5027766610" description="cytochrome-c oxidase" evidence="14">
    <location>
        <begin position="26"/>
        <end position="182"/>
    </location>
</feature>
<gene>
    <name evidence="17" type="ORF">ENJ42_05010</name>
</gene>
<dbReference type="GO" id="GO:0016020">
    <property type="term" value="C:membrane"/>
    <property type="evidence" value="ECO:0007669"/>
    <property type="project" value="UniProtKB-SubCell"/>
</dbReference>
<comment type="similarity">
    <text evidence="2">Belongs to the cytochrome c oxidase subunit 2 family.</text>
</comment>
<evidence type="ECO:0000313" key="17">
    <source>
        <dbReference type="EMBL" id="HHL42958.1"/>
    </source>
</evidence>
<keyword evidence="7" id="KW-1278">Translocase</keyword>
<keyword evidence="8" id="KW-0249">Electron transport</keyword>
<comment type="caution">
    <text evidence="17">The sequence shown here is derived from an EMBL/GenBank/DDBJ whole genome shotgun (WGS) entry which is preliminary data.</text>
</comment>
<feature type="transmembrane region" description="Helical" evidence="13">
    <location>
        <begin position="55"/>
        <end position="77"/>
    </location>
</feature>
<feature type="domain" description="Cytochrome oxidase subunit II transmembrane region profile" evidence="16">
    <location>
        <begin position="30"/>
        <end position="126"/>
    </location>
</feature>
<evidence type="ECO:0000256" key="10">
    <source>
        <dbReference type="ARBA" id="ARBA00023136"/>
    </source>
</evidence>
<dbReference type="PRINTS" id="PR01166">
    <property type="entry name" value="CYCOXIDASEII"/>
</dbReference>
<evidence type="ECO:0000256" key="8">
    <source>
        <dbReference type="ARBA" id="ARBA00022982"/>
    </source>
</evidence>
<dbReference type="AlphaFoldDB" id="A0A7C5QW78"/>
<keyword evidence="10 13" id="KW-0472">Membrane</keyword>
<dbReference type="SUPFAM" id="SSF49503">
    <property type="entry name" value="Cupredoxins"/>
    <property type="match status" value="1"/>
</dbReference>